<organism evidence="1 2">
    <name type="scientific">Neisseria weixii</name>
    <dbReference type="NCBI Taxonomy" id="1853276"/>
    <lineage>
        <taxon>Bacteria</taxon>
        <taxon>Pseudomonadati</taxon>
        <taxon>Pseudomonadota</taxon>
        <taxon>Betaproteobacteria</taxon>
        <taxon>Neisseriales</taxon>
        <taxon>Neisseriaceae</taxon>
        <taxon>Neisseria</taxon>
    </lineage>
</organism>
<evidence type="ECO:0000313" key="2">
    <source>
        <dbReference type="Proteomes" id="UP000272412"/>
    </source>
</evidence>
<proteinExistence type="predicted"/>
<dbReference type="Pfam" id="PF05772">
    <property type="entry name" value="NinB"/>
    <property type="match status" value="1"/>
</dbReference>
<protein>
    <recommendedName>
        <fullName evidence="3">Recombinase</fullName>
    </recommendedName>
</protein>
<dbReference type="OrthoDB" id="7018195at2"/>
<dbReference type="InterPro" id="IPR036619">
    <property type="entry name" value="NinB_sf"/>
</dbReference>
<evidence type="ECO:0008006" key="3">
    <source>
        <dbReference type="Google" id="ProtNLM"/>
    </source>
</evidence>
<dbReference type="RefSeq" id="WP_123804588.1">
    <property type="nucleotide sequence ID" value="NZ_RPFL01000007.1"/>
</dbReference>
<name>A0A3N4N739_9NEIS</name>
<keyword evidence="2" id="KW-1185">Reference proteome</keyword>
<dbReference type="InterPro" id="IPR008711">
    <property type="entry name" value="Recombinase_NinB"/>
</dbReference>
<accession>A0A3N4N739</accession>
<dbReference type="EMBL" id="RPFL01000007">
    <property type="protein sequence ID" value="RPD89386.1"/>
    <property type="molecule type" value="Genomic_DNA"/>
</dbReference>
<dbReference type="Proteomes" id="UP000272412">
    <property type="component" value="Unassembled WGS sequence"/>
</dbReference>
<comment type="caution">
    <text evidence="1">The sequence shown here is derived from an EMBL/GenBank/DDBJ whole genome shotgun (WGS) entry which is preliminary data.</text>
</comment>
<reference evidence="1 2" key="1">
    <citation type="submission" date="2018-11" db="EMBL/GenBank/DDBJ databases">
        <title>Neisseria weixii sp. nov. isolated from the rectal contents of plateau pika (Ochotona cruzoniae).</title>
        <authorList>
            <person name="Zhang G."/>
        </authorList>
    </citation>
    <scope>NUCLEOTIDE SEQUENCE [LARGE SCALE GENOMIC DNA]</scope>
    <source>
        <strain evidence="1 2">10009</strain>
    </source>
</reference>
<evidence type="ECO:0000313" key="1">
    <source>
        <dbReference type="EMBL" id="RPD89386.1"/>
    </source>
</evidence>
<gene>
    <name evidence="1" type="ORF">EGK74_03980</name>
</gene>
<dbReference type="Gene3D" id="1.10.3790.10">
    <property type="entry name" value="NinB"/>
    <property type="match status" value="1"/>
</dbReference>
<dbReference type="AlphaFoldDB" id="A0A3N4N739"/>
<sequence length="133" mass="15781">MQNVTYRLNLNNMRPLMTTIWNNLQGWLIGNPDLEICIRPYKSKRSIEQNRRLWKIYQHLADTVWVDGKRYSAETWHEYCKGKFIGYDVIAMPDGSEIRRPVSTTKLNTAEMTDYQNNIQAWTAAEFGTLWEF</sequence>
<dbReference type="SUPFAM" id="SSF103370">
    <property type="entry name" value="NinB"/>
    <property type="match status" value="1"/>
</dbReference>